<keyword evidence="5 18" id="KW-0479">Metal-binding</keyword>
<comment type="similarity">
    <text evidence="18">Belongs to the NnrE/AIBP family.</text>
</comment>
<dbReference type="GO" id="GO:0046872">
    <property type="term" value="F:metal ion binding"/>
    <property type="evidence" value="ECO:0007669"/>
    <property type="project" value="UniProtKB-UniRule"/>
</dbReference>
<comment type="caution">
    <text evidence="22">The sequence shown here is derived from an EMBL/GenBank/DDBJ whole genome shotgun (WGS) entry which is preliminary data.</text>
</comment>
<comment type="similarity">
    <text evidence="3 19">In the N-terminal section; belongs to the NnrE/AIBP family.</text>
</comment>
<feature type="binding site" evidence="17">
    <location>
        <position position="381"/>
    </location>
    <ligand>
        <name>(6S)-NADPHX</name>
        <dbReference type="ChEBI" id="CHEBI:64076"/>
    </ligand>
</feature>
<dbReference type="Proteomes" id="UP000528457">
    <property type="component" value="Unassembled WGS sequence"/>
</dbReference>
<evidence type="ECO:0000259" key="20">
    <source>
        <dbReference type="PROSITE" id="PS51383"/>
    </source>
</evidence>
<comment type="caution">
    <text evidence="18">Lacks conserved residue(s) required for the propagation of feature annotation.</text>
</comment>
<keyword evidence="6 17" id="KW-0547">Nucleotide-binding</keyword>
<keyword evidence="12 17" id="KW-0456">Lyase</keyword>
<comment type="subunit">
    <text evidence="17">Homotetramer.</text>
</comment>
<comment type="catalytic activity">
    <reaction evidence="2 18 19">
        <text>(6R)-NADPHX = (6S)-NADPHX</text>
        <dbReference type="Rhea" id="RHEA:32227"/>
        <dbReference type="ChEBI" id="CHEBI:64076"/>
        <dbReference type="ChEBI" id="CHEBI:64077"/>
        <dbReference type="EC" id="5.1.99.6"/>
    </reaction>
</comment>
<feature type="domain" description="YjeF N-terminal" evidence="21">
    <location>
        <begin position="22"/>
        <end position="223"/>
    </location>
</feature>
<keyword evidence="10 17" id="KW-0520">NAD</keyword>
<dbReference type="Gene3D" id="3.40.1190.20">
    <property type="match status" value="1"/>
</dbReference>
<evidence type="ECO:0000256" key="17">
    <source>
        <dbReference type="HAMAP-Rule" id="MF_01965"/>
    </source>
</evidence>
<evidence type="ECO:0000256" key="3">
    <source>
        <dbReference type="ARBA" id="ARBA00006001"/>
    </source>
</evidence>
<keyword evidence="7 17" id="KW-0067">ATP-binding</keyword>
<dbReference type="PANTHER" id="PTHR12592">
    <property type="entry name" value="ATP-DEPENDENT (S)-NAD(P)H-HYDRATE DEHYDRATASE FAMILY MEMBER"/>
    <property type="match status" value="1"/>
</dbReference>
<dbReference type="InterPro" id="IPR030677">
    <property type="entry name" value="Nnr"/>
</dbReference>
<dbReference type="EC" id="4.2.1.136" evidence="19"/>
<dbReference type="PANTHER" id="PTHR12592:SF0">
    <property type="entry name" value="ATP-DEPENDENT (S)-NAD(P)H-HYDRATE DEHYDRATASE"/>
    <property type="match status" value="1"/>
</dbReference>
<dbReference type="GO" id="GO:0005524">
    <property type="term" value="F:ATP binding"/>
    <property type="evidence" value="ECO:0007669"/>
    <property type="project" value="UniProtKB-UniRule"/>
</dbReference>
<proteinExistence type="inferred from homology"/>
<dbReference type="GO" id="GO:0052856">
    <property type="term" value="F:NAD(P)HX epimerase activity"/>
    <property type="evidence" value="ECO:0007669"/>
    <property type="project" value="UniProtKB-UniRule"/>
</dbReference>
<feature type="binding site" evidence="17">
    <location>
        <position position="448"/>
    </location>
    <ligand>
        <name>(6S)-NADPHX</name>
        <dbReference type="ChEBI" id="CHEBI:64076"/>
    </ligand>
</feature>
<evidence type="ECO:0000256" key="16">
    <source>
        <dbReference type="ARBA" id="ARBA00049209"/>
    </source>
</evidence>
<dbReference type="GO" id="GO:0110051">
    <property type="term" value="P:metabolite repair"/>
    <property type="evidence" value="ECO:0007669"/>
    <property type="project" value="TreeGrafter"/>
</dbReference>
<comment type="similarity">
    <text evidence="17">Belongs to the NnrD/CARKD family.</text>
</comment>
<evidence type="ECO:0000256" key="13">
    <source>
        <dbReference type="ARBA" id="ARBA00023268"/>
    </source>
</evidence>
<feature type="binding site" evidence="17">
    <location>
        <position position="328"/>
    </location>
    <ligand>
        <name>(6S)-NADPHX</name>
        <dbReference type="ChEBI" id="CHEBI:64076"/>
    </ligand>
</feature>
<feature type="binding site" evidence="17">
    <location>
        <position position="267"/>
    </location>
    <ligand>
        <name>(6S)-NADPHX</name>
        <dbReference type="ChEBI" id="CHEBI:64076"/>
    </ligand>
</feature>
<dbReference type="HAMAP" id="MF_01965">
    <property type="entry name" value="NADHX_dehydratase"/>
    <property type="match status" value="1"/>
</dbReference>
<dbReference type="InterPro" id="IPR029056">
    <property type="entry name" value="Ribokinase-like"/>
</dbReference>
<dbReference type="InterPro" id="IPR000631">
    <property type="entry name" value="CARKD"/>
</dbReference>
<dbReference type="Pfam" id="PF03853">
    <property type="entry name" value="YjeF_N"/>
    <property type="match status" value="1"/>
</dbReference>
<dbReference type="EC" id="5.1.99.6" evidence="19"/>
<keyword evidence="9 18" id="KW-0630">Potassium</keyword>
<comment type="function">
    <text evidence="18">Catalyzes the epimerization of the S- and R-forms of NAD(P)HX, a damaged form of NAD(P)H that is a result of enzymatic or heat-dependent hydration. This is a prerequisite for the S-specific NAD(P)H-hydrate dehydratase to allow the repair of both epimers of NAD(P)HX.</text>
</comment>
<dbReference type="SUPFAM" id="SSF53613">
    <property type="entry name" value="Ribokinase-like"/>
    <property type="match status" value="1"/>
</dbReference>
<dbReference type="AlphaFoldDB" id="A0A7X0MW88"/>
<evidence type="ECO:0000256" key="4">
    <source>
        <dbReference type="ARBA" id="ARBA00009524"/>
    </source>
</evidence>
<organism evidence="22 23">
    <name type="scientific">Pseudoteredinibacter isoporae</name>
    <dbReference type="NCBI Taxonomy" id="570281"/>
    <lineage>
        <taxon>Bacteria</taxon>
        <taxon>Pseudomonadati</taxon>
        <taxon>Pseudomonadota</taxon>
        <taxon>Gammaproteobacteria</taxon>
        <taxon>Cellvibrionales</taxon>
        <taxon>Cellvibrionaceae</taxon>
        <taxon>Pseudoteredinibacter</taxon>
    </lineage>
</organism>
<feature type="binding site" evidence="18">
    <location>
        <position position="167"/>
    </location>
    <ligand>
        <name>(6S)-NADPHX</name>
        <dbReference type="ChEBI" id="CHEBI:64076"/>
    </ligand>
</feature>
<comment type="cofactor">
    <cofactor evidence="18 19">
        <name>K(+)</name>
        <dbReference type="ChEBI" id="CHEBI:29103"/>
    </cofactor>
    <text evidence="18 19">Binds 1 potassium ion per subunit.</text>
</comment>
<dbReference type="InterPro" id="IPR036652">
    <property type="entry name" value="YjeF_N_dom_sf"/>
</dbReference>
<evidence type="ECO:0000256" key="2">
    <source>
        <dbReference type="ARBA" id="ARBA00000909"/>
    </source>
</evidence>
<feature type="binding site" evidence="18">
    <location>
        <position position="149"/>
    </location>
    <ligand>
        <name>(6S)-NADPHX</name>
        <dbReference type="ChEBI" id="CHEBI:64076"/>
    </ligand>
</feature>
<dbReference type="Gene3D" id="3.40.50.10260">
    <property type="entry name" value="YjeF N-terminal domain"/>
    <property type="match status" value="1"/>
</dbReference>
<evidence type="ECO:0000256" key="9">
    <source>
        <dbReference type="ARBA" id="ARBA00022958"/>
    </source>
</evidence>
<evidence type="ECO:0000256" key="5">
    <source>
        <dbReference type="ARBA" id="ARBA00022723"/>
    </source>
</evidence>
<reference evidence="22 23" key="1">
    <citation type="submission" date="2020-08" db="EMBL/GenBank/DDBJ databases">
        <title>Genomic Encyclopedia of Type Strains, Phase IV (KMG-IV): sequencing the most valuable type-strain genomes for metagenomic binning, comparative biology and taxonomic classification.</title>
        <authorList>
            <person name="Goeker M."/>
        </authorList>
    </citation>
    <scope>NUCLEOTIDE SEQUENCE [LARGE SCALE GENOMIC DNA]</scope>
    <source>
        <strain evidence="22 23">DSM 22368</strain>
    </source>
</reference>
<feature type="binding site" evidence="18">
    <location>
        <position position="134"/>
    </location>
    <ligand>
        <name>K(+)</name>
        <dbReference type="ChEBI" id="CHEBI:29103"/>
    </ligand>
</feature>
<dbReference type="FunCoup" id="A0A7X0MW88">
    <property type="interactions" value="284"/>
</dbReference>
<evidence type="ECO:0000256" key="12">
    <source>
        <dbReference type="ARBA" id="ARBA00023239"/>
    </source>
</evidence>
<evidence type="ECO:0000313" key="23">
    <source>
        <dbReference type="Proteomes" id="UP000528457"/>
    </source>
</evidence>
<dbReference type="Pfam" id="PF01256">
    <property type="entry name" value="Carb_kinase"/>
    <property type="match status" value="1"/>
</dbReference>
<dbReference type="InterPro" id="IPR017953">
    <property type="entry name" value="Carbohydrate_kinase_pred_CS"/>
</dbReference>
<sequence>MTMYNHTQSQALPRALYTAEQVKALDQAAINELGIPGIKLMKRAGRAAFERLLQHWPETDSLTVYCGGGNNAGDGYVVAALAAQKRIAVDIVQLADPEKLPADAYTAYQFARQEGVIMAPFQEHGAIAGEVVVDGLLGIGASGAPRGDYAAAIRQINEAGKPVLALDIPSGLCADSGHAEDAVKADVTVCFIGLKRGLLTARGPKLCGRLYYHDLACAEVCNKLPAGVERIQSAELLARLPAREADAHKGRFGHVLVVGGDYGFAGAALLSAESAARCGAGLVSVATRAEHISAIISRRPELMAHAVVSGQELEPLLEKATVVVIGPGLGRSPWSEQLLQKAADYSAEHHIPMVMDADALNMLAEGRVLEGARDNWVLTPHPGEAARLLKSDIPSIENDRFESVAQLQQRYGGAVLLKGAGSLICCNQAAIGLASVGNPGMATAGMGDVLSGVIAALIAQGMSVGDACRLGVCLHGDAGDLAADEFGQRGMLAADLIPYLAELLAES</sequence>
<dbReference type="PIRSF" id="PIRSF017184">
    <property type="entry name" value="Nnr"/>
    <property type="match status" value="1"/>
</dbReference>
<comment type="function">
    <text evidence="17">Catalyzes the dehydration of the S-form of NAD(P)HX at the expense of ADP, which is converted to AMP. Together with NAD(P)HX epimerase, which catalyzes the epimerization of the S- and R-forms, the enzyme allows the repair of both epimers of NAD(P)HX, a damaged form of NAD(P)H that is a result of enzymatic or heat-dependent hydration.</text>
</comment>
<evidence type="ECO:0000313" key="22">
    <source>
        <dbReference type="EMBL" id="MBB6520669.1"/>
    </source>
</evidence>
<evidence type="ECO:0000256" key="8">
    <source>
        <dbReference type="ARBA" id="ARBA00022857"/>
    </source>
</evidence>
<comment type="function">
    <text evidence="14 19">Bifunctional enzyme that catalyzes the epimerization of the S- and R-forms of NAD(P)HX and the dehydration of the S-form of NAD(P)HX at the expense of ADP, which is converted to AMP. This allows the repair of both epimers of NAD(P)HX, a damaged form of NAD(P)H that is a result of enzymatic or heat-dependent hydration.</text>
</comment>
<keyword evidence="13" id="KW-0511">Multifunctional enzyme</keyword>
<feature type="binding site" evidence="18">
    <location>
        <begin position="138"/>
        <end position="144"/>
    </location>
    <ligand>
        <name>(6S)-NADPHX</name>
        <dbReference type="ChEBI" id="CHEBI:64076"/>
    </ligand>
</feature>
<comment type="catalytic activity">
    <reaction evidence="16 17 19">
        <text>(6S)-NADPHX + ADP = AMP + phosphate + NADPH + H(+)</text>
        <dbReference type="Rhea" id="RHEA:32235"/>
        <dbReference type="ChEBI" id="CHEBI:15378"/>
        <dbReference type="ChEBI" id="CHEBI:43474"/>
        <dbReference type="ChEBI" id="CHEBI:57783"/>
        <dbReference type="ChEBI" id="CHEBI:64076"/>
        <dbReference type="ChEBI" id="CHEBI:456215"/>
        <dbReference type="ChEBI" id="CHEBI:456216"/>
        <dbReference type="EC" id="4.2.1.136"/>
    </reaction>
</comment>
<protein>
    <recommendedName>
        <fullName evidence="19">Bifunctional NAD(P)H-hydrate repair enzyme</fullName>
    </recommendedName>
    <alternativeName>
        <fullName evidence="19">Nicotinamide nucleotide repair protein</fullName>
    </alternativeName>
    <domain>
        <recommendedName>
            <fullName evidence="19">ADP-dependent (S)-NAD(P)H-hydrate dehydratase</fullName>
            <ecNumber evidence="19">4.2.1.136</ecNumber>
        </recommendedName>
        <alternativeName>
            <fullName evidence="19">ADP-dependent NAD(P)HX dehydratase</fullName>
        </alternativeName>
    </domain>
    <domain>
        <recommendedName>
            <fullName evidence="19">NAD(P)H-hydrate epimerase</fullName>
            <ecNumber evidence="19">5.1.99.6</ecNumber>
        </recommendedName>
    </domain>
</protein>
<evidence type="ECO:0000256" key="19">
    <source>
        <dbReference type="PIRNR" id="PIRNR017184"/>
    </source>
</evidence>
<evidence type="ECO:0000256" key="10">
    <source>
        <dbReference type="ARBA" id="ARBA00023027"/>
    </source>
</evidence>
<dbReference type="GO" id="GO:0052855">
    <property type="term" value="F:ADP-dependent NAD(P)H-hydrate dehydratase activity"/>
    <property type="evidence" value="ECO:0007669"/>
    <property type="project" value="UniProtKB-UniRule"/>
</dbReference>
<dbReference type="InParanoid" id="A0A7X0MW88"/>
<dbReference type="CDD" id="cd01171">
    <property type="entry name" value="YXKO-related"/>
    <property type="match status" value="1"/>
</dbReference>
<gene>
    <name evidence="17" type="primary">nnrD</name>
    <name evidence="18" type="synonym">nnrE</name>
    <name evidence="22" type="ORF">HNR48_000947</name>
</gene>
<evidence type="ECO:0000256" key="7">
    <source>
        <dbReference type="ARBA" id="ARBA00022840"/>
    </source>
</evidence>
<evidence type="ECO:0000256" key="15">
    <source>
        <dbReference type="ARBA" id="ARBA00048238"/>
    </source>
</evidence>
<feature type="binding site" evidence="18">
    <location>
        <position position="71"/>
    </location>
    <ligand>
        <name>K(+)</name>
        <dbReference type="ChEBI" id="CHEBI:29103"/>
    </ligand>
</feature>
<feature type="binding site" evidence="18">
    <location>
        <position position="170"/>
    </location>
    <ligand>
        <name>K(+)</name>
        <dbReference type="ChEBI" id="CHEBI:29103"/>
    </ligand>
</feature>
<dbReference type="EMBL" id="JACHHT010000001">
    <property type="protein sequence ID" value="MBB6520669.1"/>
    <property type="molecule type" value="Genomic_DNA"/>
</dbReference>
<evidence type="ECO:0000256" key="11">
    <source>
        <dbReference type="ARBA" id="ARBA00023235"/>
    </source>
</evidence>
<evidence type="ECO:0000256" key="1">
    <source>
        <dbReference type="ARBA" id="ARBA00000013"/>
    </source>
</evidence>
<feature type="binding site" evidence="17">
    <location>
        <begin position="418"/>
        <end position="422"/>
    </location>
    <ligand>
        <name>AMP</name>
        <dbReference type="ChEBI" id="CHEBI:456215"/>
    </ligand>
</feature>
<dbReference type="SUPFAM" id="SSF64153">
    <property type="entry name" value="YjeF N-terminal domain-like"/>
    <property type="match status" value="1"/>
</dbReference>
<comment type="similarity">
    <text evidence="4 19">In the C-terminal section; belongs to the NnrD/CARKD family.</text>
</comment>
<evidence type="ECO:0000256" key="6">
    <source>
        <dbReference type="ARBA" id="ARBA00022741"/>
    </source>
</evidence>
<evidence type="ECO:0000256" key="18">
    <source>
        <dbReference type="HAMAP-Rule" id="MF_01966"/>
    </source>
</evidence>
<comment type="cofactor">
    <cofactor evidence="17">
        <name>Mg(2+)</name>
        <dbReference type="ChEBI" id="CHEBI:18420"/>
    </cofactor>
</comment>
<dbReference type="PROSITE" id="PS51383">
    <property type="entry name" value="YJEF_C_3"/>
    <property type="match status" value="1"/>
</dbReference>
<keyword evidence="23" id="KW-1185">Reference proteome</keyword>
<feature type="domain" description="YjeF C-terminal" evidence="20">
    <location>
        <begin position="232"/>
        <end position="507"/>
    </location>
</feature>
<dbReference type="NCBIfam" id="TIGR00197">
    <property type="entry name" value="yjeF_nterm"/>
    <property type="match status" value="1"/>
</dbReference>
<keyword evidence="11 18" id="KW-0413">Isomerase</keyword>
<evidence type="ECO:0000256" key="14">
    <source>
        <dbReference type="ARBA" id="ARBA00025153"/>
    </source>
</evidence>
<feature type="binding site" evidence="17">
    <location>
        <position position="447"/>
    </location>
    <ligand>
        <name>AMP</name>
        <dbReference type="ChEBI" id="CHEBI:456215"/>
    </ligand>
</feature>
<evidence type="ECO:0000259" key="21">
    <source>
        <dbReference type="PROSITE" id="PS51385"/>
    </source>
</evidence>
<keyword evidence="8 17" id="KW-0521">NADP</keyword>
<dbReference type="InterPro" id="IPR004443">
    <property type="entry name" value="YjeF_N_dom"/>
</dbReference>
<dbReference type="PROSITE" id="PS01050">
    <property type="entry name" value="YJEF_C_2"/>
    <property type="match status" value="1"/>
</dbReference>
<accession>A0A7X0MW88</accession>
<comment type="catalytic activity">
    <reaction evidence="15 17 19">
        <text>(6S)-NADHX + ADP = AMP + phosphate + NADH + H(+)</text>
        <dbReference type="Rhea" id="RHEA:32223"/>
        <dbReference type="ChEBI" id="CHEBI:15378"/>
        <dbReference type="ChEBI" id="CHEBI:43474"/>
        <dbReference type="ChEBI" id="CHEBI:57945"/>
        <dbReference type="ChEBI" id="CHEBI:64074"/>
        <dbReference type="ChEBI" id="CHEBI:456215"/>
        <dbReference type="ChEBI" id="CHEBI:456216"/>
        <dbReference type="EC" id="4.2.1.136"/>
    </reaction>
</comment>
<dbReference type="HAMAP" id="MF_01966">
    <property type="entry name" value="NADHX_epimerase"/>
    <property type="match status" value="1"/>
</dbReference>
<dbReference type="GO" id="GO:0046496">
    <property type="term" value="P:nicotinamide nucleotide metabolic process"/>
    <property type="evidence" value="ECO:0007669"/>
    <property type="project" value="UniProtKB-UniRule"/>
</dbReference>
<dbReference type="NCBIfam" id="TIGR00196">
    <property type="entry name" value="yjeF_cterm"/>
    <property type="match status" value="1"/>
</dbReference>
<comment type="catalytic activity">
    <reaction evidence="1 18 19">
        <text>(6R)-NADHX = (6S)-NADHX</text>
        <dbReference type="Rhea" id="RHEA:32215"/>
        <dbReference type="ChEBI" id="CHEBI:64074"/>
        <dbReference type="ChEBI" id="CHEBI:64075"/>
        <dbReference type="EC" id="5.1.99.6"/>
    </reaction>
</comment>
<name>A0A7X0MW88_9GAMM</name>
<dbReference type="PROSITE" id="PS51385">
    <property type="entry name" value="YJEF_N"/>
    <property type="match status" value="1"/>
</dbReference>